<dbReference type="EMBL" id="QEOB01000035">
    <property type="protein sequence ID" value="PVX70772.1"/>
    <property type="molecule type" value="Genomic_DNA"/>
</dbReference>
<evidence type="ECO:0000256" key="4">
    <source>
        <dbReference type="ARBA" id="ARBA00023163"/>
    </source>
</evidence>
<dbReference type="InterPro" id="IPR036390">
    <property type="entry name" value="WH_DNA-bd_sf"/>
</dbReference>
<dbReference type="GO" id="GO:0003677">
    <property type="term" value="F:DNA binding"/>
    <property type="evidence" value="ECO:0007669"/>
    <property type="project" value="UniProtKB-KW"/>
</dbReference>
<evidence type="ECO:0000256" key="2">
    <source>
        <dbReference type="ARBA" id="ARBA00023015"/>
    </source>
</evidence>
<dbReference type="PROSITE" id="PS50931">
    <property type="entry name" value="HTH_LYSR"/>
    <property type="match status" value="1"/>
</dbReference>
<dbReference type="PRINTS" id="PR00039">
    <property type="entry name" value="HTHLYSR"/>
</dbReference>
<keyword evidence="7" id="KW-1185">Reference proteome</keyword>
<comment type="similarity">
    <text evidence="1">Belongs to the LysR transcriptional regulatory family.</text>
</comment>
<keyword evidence="3 6" id="KW-0238">DNA-binding</keyword>
<evidence type="ECO:0000256" key="1">
    <source>
        <dbReference type="ARBA" id="ARBA00009437"/>
    </source>
</evidence>
<evidence type="ECO:0000256" key="3">
    <source>
        <dbReference type="ARBA" id="ARBA00023125"/>
    </source>
</evidence>
<dbReference type="Gene3D" id="3.40.190.10">
    <property type="entry name" value="Periplasmic binding protein-like II"/>
    <property type="match status" value="2"/>
</dbReference>
<dbReference type="InterPro" id="IPR000847">
    <property type="entry name" value="LysR_HTH_N"/>
</dbReference>
<dbReference type="SUPFAM" id="SSF53850">
    <property type="entry name" value="Periplasmic binding protein-like II"/>
    <property type="match status" value="1"/>
</dbReference>
<dbReference type="Pfam" id="PF03466">
    <property type="entry name" value="LysR_substrate"/>
    <property type="match status" value="1"/>
</dbReference>
<dbReference type="Proteomes" id="UP000245712">
    <property type="component" value="Unassembled WGS sequence"/>
</dbReference>
<feature type="domain" description="HTH lysR-type" evidence="5">
    <location>
        <begin position="9"/>
        <end position="66"/>
    </location>
</feature>
<reference evidence="6 7" key="1">
    <citation type="submission" date="2018-05" db="EMBL/GenBank/DDBJ databases">
        <title>Genomic Encyclopedia of Type Strains, Phase IV (KMG-V): Genome sequencing to study the core and pangenomes of soil and plant-associated prokaryotes.</title>
        <authorList>
            <person name="Whitman W."/>
        </authorList>
    </citation>
    <scope>NUCLEOTIDE SEQUENCE [LARGE SCALE GENOMIC DNA]</scope>
    <source>
        <strain evidence="6 7">SCZa-39</strain>
    </source>
</reference>
<comment type="caution">
    <text evidence="6">The sequence shown here is derived from an EMBL/GenBank/DDBJ whole genome shotgun (WGS) entry which is preliminary data.</text>
</comment>
<keyword evidence="2" id="KW-0805">Transcription regulation</keyword>
<proteinExistence type="inferred from homology"/>
<dbReference type="PANTHER" id="PTHR30118:SF15">
    <property type="entry name" value="TRANSCRIPTIONAL REGULATORY PROTEIN"/>
    <property type="match status" value="1"/>
</dbReference>
<organism evidence="6 7">
    <name type="scientific">Paraburkholderia unamae</name>
    <dbReference type="NCBI Taxonomy" id="219649"/>
    <lineage>
        <taxon>Bacteria</taxon>
        <taxon>Pseudomonadati</taxon>
        <taxon>Pseudomonadota</taxon>
        <taxon>Betaproteobacteria</taxon>
        <taxon>Burkholderiales</taxon>
        <taxon>Burkholderiaceae</taxon>
        <taxon>Paraburkholderia</taxon>
    </lineage>
</organism>
<sequence>MKHVNLATVDLNLLKTFVAIWEHRSLTVAGDRLHLSQPAVSHALRRLREIFDDPLFVRNAGVMVPTDAASRLHAPIDDALAIIYGALQRHSRFDPAEASRTFRLAMSDIAEQHVLPILMGALTTRAPHINLDVRQLSIDELNSAMRSGEIDFALGYLPGLSDECENMPFLSDEFVCMVRAAHPFDTDAMTTDDLQTLRYVYVQTNSTGHGLVDSAFRKAGIAWDIALRLPHFTVAVDIIATSDLALIVPRSIAERHARGGKYRLYSLPIEMPKISVKIYWHSRFSSDTGSAWLRTILLTLFSDAPVEGEPQGIEAQGVDALSVAGRRIR</sequence>
<evidence type="ECO:0000259" key="5">
    <source>
        <dbReference type="PROSITE" id="PS50931"/>
    </source>
</evidence>
<dbReference type="InterPro" id="IPR005119">
    <property type="entry name" value="LysR_subst-bd"/>
</dbReference>
<accession>A0ABX5KB79</accession>
<dbReference type="Gene3D" id="1.10.10.10">
    <property type="entry name" value="Winged helix-like DNA-binding domain superfamily/Winged helix DNA-binding domain"/>
    <property type="match status" value="1"/>
</dbReference>
<dbReference type="Pfam" id="PF00126">
    <property type="entry name" value="HTH_1"/>
    <property type="match status" value="1"/>
</dbReference>
<protein>
    <submittedName>
        <fullName evidence="6">DNA-binding transcriptional LysR family regulator</fullName>
    </submittedName>
</protein>
<dbReference type="CDD" id="cd08459">
    <property type="entry name" value="PBP2_DntR_NahR_LinR_like"/>
    <property type="match status" value="1"/>
</dbReference>
<dbReference type="RefSeq" id="WP_116614714.1">
    <property type="nucleotide sequence ID" value="NZ_CAJZAT010000079.1"/>
</dbReference>
<keyword evidence="4" id="KW-0804">Transcription</keyword>
<gene>
    <name evidence="6" type="ORF">C7402_13576</name>
</gene>
<dbReference type="PANTHER" id="PTHR30118">
    <property type="entry name" value="HTH-TYPE TRANSCRIPTIONAL REGULATOR LEUO-RELATED"/>
    <property type="match status" value="1"/>
</dbReference>
<name>A0ABX5KB79_9BURK</name>
<dbReference type="InterPro" id="IPR036388">
    <property type="entry name" value="WH-like_DNA-bd_sf"/>
</dbReference>
<evidence type="ECO:0000313" key="6">
    <source>
        <dbReference type="EMBL" id="PVX70772.1"/>
    </source>
</evidence>
<dbReference type="SUPFAM" id="SSF46785">
    <property type="entry name" value="Winged helix' DNA-binding domain"/>
    <property type="match status" value="1"/>
</dbReference>
<dbReference type="InterPro" id="IPR050389">
    <property type="entry name" value="LysR-type_TF"/>
</dbReference>
<evidence type="ECO:0000313" key="7">
    <source>
        <dbReference type="Proteomes" id="UP000245712"/>
    </source>
</evidence>